<evidence type="ECO:0000313" key="3">
    <source>
        <dbReference type="Proteomes" id="UP000478052"/>
    </source>
</evidence>
<protein>
    <submittedName>
        <fullName evidence="2">Uncharacterized protein</fullName>
    </submittedName>
</protein>
<reference evidence="2 3" key="1">
    <citation type="submission" date="2019-08" db="EMBL/GenBank/DDBJ databases">
        <title>Whole genome of Aphis craccivora.</title>
        <authorList>
            <person name="Voronova N.V."/>
            <person name="Shulinski R.S."/>
            <person name="Bandarenka Y.V."/>
            <person name="Zhorov D.G."/>
            <person name="Warner D."/>
        </authorList>
    </citation>
    <scope>NUCLEOTIDE SEQUENCE [LARGE SCALE GENOMIC DNA]</scope>
    <source>
        <strain evidence="2">180601</strain>
        <tissue evidence="2">Whole Body</tissue>
    </source>
</reference>
<keyword evidence="1" id="KW-0732">Signal</keyword>
<comment type="caution">
    <text evidence="2">The sequence shown here is derived from an EMBL/GenBank/DDBJ whole genome shotgun (WGS) entry which is preliminary data.</text>
</comment>
<gene>
    <name evidence="2" type="ORF">FWK35_00002925</name>
</gene>
<keyword evidence="3" id="KW-1185">Reference proteome</keyword>
<name>A0A6G0ZJ95_APHCR</name>
<evidence type="ECO:0000256" key="1">
    <source>
        <dbReference type="SAM" id="SignalP"/>
    </source>
</evidence>
<organism evidence="2 3">
    <name type="scientific">Aphis craccivora</name>
    <name type="common">Cowpea aphid</name>
    <dbReference type="NCBI Taxonomy" id="307492"/>
    <lineage>
        <taxon>Eukaryota</taxon>
        <taxon>Metazoa</taxon>
        <taxon>Ecdysozoa</taxon>
        <taxon>Arthropoda</taxon>
        <taxon>Hexapoda</taxon>
        <taxon>Insecta</taxon>
        <taxon>Pterygota</taxon>
        <taxon>Neoptera</taxon>
        <taxon>Paraneoptera</taxon>
        <taxon>Hemiptera</taxon>
        <taxon>Sternorrhyncha</taxon>
        <taxon>Aphidomorpha</taxon>
        <taxon>Aphidoidea</taxon>
        <taxon>Aphididae</taxon>
        <taxon>Aphidini</taxon>
        <taxon>Aphis</taxon>
        <taxon>Aphis</taxon>
    </lineage>
</organism>
<feature type="chain" id="PRO_5026074667" evidence="1">
    <location>
        <begin position="19"/>
        <end position="62"/>
    </location>
</feature>
<dbReference type="Proteomes" id="UP000478052">
    <property type="component" value="Unassembled WGS sequence"/>
</dbReference>
<accession>A0A6G0ZJ95</accession>
<sequence>MYIKLFFLACTVTAFTSARPQQLPLSLVPPIQQGFVAPPQNNAINPSINSISKPTNPIVVAA</sequence>
<feature type="signal peptide" evidence="1">
    <location>
        <begin position="1"/>
        <end position="18"/>
    </location>
</feature>
<dbReference type="AlphaFoldDB" id="A0A6G0ZJ95"/>
<proteinExistence type="predicted"/>
<evidence type="ECO:0000313" key="2">
    <source>
        <dbReference type="EMBL" id="KAF0771328.1"/>
    </source>
</evidence>
<dbReference type="EMBL" id="VUJU01000311">
    <property type="protein sequence ID" value="KAF0771328.1"/>
    <property type="molecule type" value="Genomic_DNA"/>
</dbReference>
<feature type="non-terminal residue" evidence="2">
    <location>
        <position position="62"/>
    </location>
</feature>